<dbReference type="InterPro" id="IPR008266">
    <property type="entry name" value="Tyr_kinase_AS"/>
</dbReference>
<dbReference type="InterPro" id="IPR017441">
    <property type="entry name" value="Protein_kinase_ATP_BS"/>
</dbReference>
<dbReference type="PANTHER" id="PTHR43289">
    <property type="entry name" value="MITOGEN-ACTIVATED PROTEIN KINASE KINASE KINASE 20-RELATED"/>
    <property type="match status" value="1"/>
</dbReference>
<gene>
    <name evidence="10" type="ORF">JD81_00869</name>
</gene>
<dbReference type="InterPro" id="IPR000719">
    <property type="entry name" value="Prot_kinase_dom"/>
</dbReference>
<dbReference type="PROSITE" id="PS50011">
    <property type="entry name" value="PROTEIN_KINASE_DOM"/>
    <property type="match status" value="1"/>
</dbReference>
<feature type="compositionally biased region" description="Low complexity" evidence="8">
    <location>
        <begin position="389"/>
        <end position="400"/>
    </location>
</feature>
<evidence type="ECO:0000256" key="6">
    <source>
        <dbReference type="ARBA" id="ARBA00022840"/>
    </source>
</evidence>
<dbReference type="AlphaFoldDB" id="A0A562WAT6"/>
<name>A0A562WAT6_9ACTN</name>
<dbReference type="Gene3D" id="3.30.200.20">
    <property type="entry name" value="Phosphorylase Kinase, domain 1"/>
    <property type="match status" value="1"/>
</dbReference>
<keyword evidence="5 10" id="KW-0418">Kinase</keyword>
<evidence type="ECO:0000256" key="8">
    <source>
        <dbReference type="SAM" id="MobiDB-lite"/>
    </source>
</evidence>
<dbReference type="Pfam" id="PF00069">
    <property type="entry name" value="Pkinase"/>
    <property type="match status" value="1"/>
</dbReference>
<evidence type="ECO:0000313" key="10">
    <source>
        <dbReference type="EMBL" id="TWJ27380.1"/>
    </source>
</evidence>
<keyword evidence="4 7" id="KW-0547">Nucleotide-binding</keyword>
<evidence type="ECO:0000256" key="1">
    <source>
        <dbReference type="ARBA" id="ARBA00012513"/>
    </source>
</evidence>
<dbReference type="GO" id="GO:0004674">
    <property type="term" value="F:protein serine/threonine kinase activity"/>
    <property type="evidence" value="ECO:0007669"/>
    <property type="project" value="UniProtKB-KW"/>
</dbReference>
<dbReference type="RefSeq" id="WP_145815684.1">
    <property type="nucleotide sequence ID" value="NZ_AP023438.1"/>
</dbReference>
<dbReference type="EMBL" id="VLLP01000001">
    <property type="protein sequence ID" value="TWJ27380.1"/>
    <property type="molecule type" value="Genomic_DNA"/>
</dbReference>
<dbReference type="PROSITE" id="PS00107">
    <property type="entry name" value="PROTEIN_KINASE_ATP"/>
    <property type="match status" value="1"/>
</dbReference>
<evidence type="ECO:0000256" key="4">
    <source>
        <dbReference type="ARBA" id="ARBA00022741"/>
    </source>
</evidence>
<dbReference type="PROSITE" id="PS00109">
    <property type="entry name" value="PROTEIN_KINASE_TYR"/>
    <property type="match status" value="1"/>
</dbReference>
<evidence type="ECO:0000256" key="2">
    <source>
        <dbReference type="ARBA" id="ARBA00022527"/>
    </source>
</evidence>
<dbReference type="GO" id="GO:0005524">
    <property type="term" value="F:ATP binding"/>
    <property type="evidence" value="ECO:0007669"/>
    <property type="project" value="UniProtKB-UniRule"/>
</dbReference>
<keyword evidence="6 7" id="KW-0067">ATP-binding</keyword>
<evidence type="ECO:0000256" key="5">
    <source>
        <dbReference type="ARBA" id="ARBA00022777"/>
    </source>
</evidence>
<reference evidence="10 11" key="1">
    <citation type="submission" date="2019-07" db="EMBL/GenBank/DDBJ databases">
        <title>R&amp;d 2014.</title>
        <authorList>
            <person name="Klenk H.-P."/>
        </authorList>
    </citation>
    <scope>NUCLEOTIDE SEQUENCE [LARGE SCALE GENOMIC DNA]</scope>
    <source>
        <strain evidence="10 11">DSM 43912</strain>
    </source>
</reference>
<keyword evidence="11" id="KW-1185">Reference proteome</keyword>
<evidence type="ECO:0000259" key="9">
    <source>
        <dbReference type="PROSITE" id="PS50011"/>
    </source>
</evidence>
<protein>
    <recommendedName>
        <fullName evidence="1">non-specific serine/threonine protein kinase</fullName>
        <ecNumber evidence="1">2.7.11.1</ecNumber>
    </recommendedName>
</protein>
<dbReference type="PANTHER" id="PTHR43289:SF6">
    <property type="entry name" value="SERINE_THREONINE-PROTEIN KINASE NEKL-3"/>
    <property type="match status" value="1"/>
</dbReference>
<keyword evidence="3" id="KW-0808">Transferase</keyword>
<feature type="region of interest" description="Disordered" evidence="8">
    <location>
        <begin position="352"/>
        <end position="403"/>
    </location>
</feature>
<dbReference type="Gene3D" id="1.10.510.10">
    <property type="entry name" value="Transferase(Phosphotransferase) domain 1"/>
    <property type="match status" value="1"/>
</dbReference>
<dbReference type="SUPFAM" id="SSF56112">
    <property type="entry name" value="Protein kinase-like (PK-like)"/>
    <property type="match status" value="1"/>
</dbReference>
<feature type="domain" description="Protein kinase" evidence="9">
    <location>
        <begin position="14"/>
        <end position="276"/>
    </location>
</feature>
<dbReference type="InterPro" id="IPR011009">
    <property type="entry name" value="Kinase-like_dom_sf"/>
</dbReference>
<evidence type="ECO:0000256" key="7">
    <source>
        <dbReference type="PROSITE-ProRule" id="PRU10141"/>
    </source>
</evidence>
<comment type="caution">
    <text evidence="10">The sequence shown here is derived from an EMBL/GenBank/DDBJ whole genome shotgun (WGS) entry which is preliminary data.</text>
</comment>
<dbReference type="EC" id="2.7.11.1" evidence="1"/>
<proteinExistence type="predicted"/>
<evidence type="ECO:0000256" key="3">
    <source>
        <dbReference type="ARBA" id="ARBA00022679"/>
    </source>
</evidence>
<dbReference type="CDD" id="cd14014">
    <property type="entry name" value="STKc_PknB_like"/>
    <property type="match status" value="1"/>
</dbReference>
<feature type="region of interest" description="Disordered" evidence="8">
    <location>
        <begin position="275"/>
        <end position="322"/>
    </location>
</feature>
<feature type="binding site" evidence="7">
    <location>
        <position position="43"/>
    </location>
    <ligand>
        <name>ATP</name>
        <dbReference type="ChEBI" id="CHEBI:30616"/>
    </ligand>
</feature>
<keyword evidence="2" id="KW-0723">Serine/threonine-protein kinase</keyword>
<sequence length="491" mass="51095">MGALHAGSLLARRYRLVDRIGSGGMSVIWRARDEVLDRIVAVKVLAPSLAADARFRDMVREEARSAAQLVHPHVTSVHDYGEAIAPDGTITSFVVMELLTGEELEGRLTEGPLPWAEAVGIGVQVADALAAAHRLGIVHRDITPANVMMTPVGAKVLDFGIATRVGAPDEDEDGGTFGTPAYVAPERLDGAPAQPSTDVYSLGVLLYETLTGRVPYPADTWEQLGVALETREAPTLAGVPDLPPLVARTCLRCLARDPAERPTARQVAEALGRQLAAEPAPAQTVPLPPGEPAPVPVTAGPAPAPPAGRIPADQVRAGAPTDRGRGRWALGLAAGALVVLVPVVLAWPDDPGTTPPPVQVQPTTGPAVAPTGESPAPAGTAVERPSRPPAATSSRPAATPDGETLESAVGRLDQLIDAGVTAGEIREDVGLDLDNHLRNLTAEASGGQHDVTRSVAQLREKVARRVSEGAITPGYARQLDTALQRLAAART</sequence>
<organism evidence="10 11">
    <name type="scientific">Micromonospora sagamiensis</name>
    <dbReference type="NCBI Taxonomy" id="47875"/>
    <lineage>
        <taxon>Bacteria</taxon>
        <taxon>Bacillati</taxon>
        <taxon>Actinomycetota</taxon>
        <taxon>Actinomycetes</taxon>
        <taxon>Micromonosporales</taxon>
        <taxon>Micromonosporaceae</taxon>
        <taxon>Micromonospora</taxon>
    </lineage>
</organism>
<dbReference type="Proteomes" id="UP000319728">
    <property type="component" value="Unassembled WGS sequence"/>
</dbReference>
<evidence type="ECO:0000313" key="11">
    <source>
        <dbReference type="Proteomes" id="UP000319728"/>
    </source>
</evidence>
<feature type="compositionally biased region" description="Pro residues" evidence="8">
    <location>
        <begin position="286"/>
        <end position="295"/>
    </location>
</feature>
<accession>A0A562WAT6</accession>
<dbReference type="OrthoDB" id="4408092at2"/>